<dbReference type="InterPro" id="IPR012910">
    <property type="entry name" value="Plug_dom"/>
</dbReference>
<evidence type="ECO:0000256" key="1">
    <source>
        <dbReference type="ARBA" id="ARBA00004571"/>
    </source>
</evidence>
<dbReference type="AlphaFoldDB" id="A0A4R2M1F7"/>
<feature type="domain" description="TonB-dependent receptor plug" evidence="9">
    <location>
        <begin position="119"/>
        <end position="197"/>
    </location>
</feature>
<dbReference type="GO" id="GO:0044718">
    <property type="term" value="P:siderophore transmembrane transport"/>
    <property type="evidence" value="ECO:0007669"/>
    <property type="project" value="TreeGrafter"/>
</dbReference>
<reference evidence="10 11" key="1">
    <citation type="submission" date="2019-03" db="EMBL/GenBank/DDBJ databases">
        <title>Genomic Encyclopedia of Type Strains, Phase IV (KMG-IV): sequencing the most valuable type-strain genomes for metagenomic binning, comparative biology and taxonomic classification.</title>
        <authorList>
            <person name="Goeker M."/>
        </authorList>
    </citation>
    <scope>NUCLEOTIDE SEQUENCE [LARGE SCALE GENOMIC DNA]</scope>
    <source>
        <strain evidence="10 11">DSM 23917</strain>
    </source>
</reference>
<dbReference type="GO" id="GO:0015344">
    <property type="term" value="F:siderophore uptake transmembrane transporter activity"/>
    <property type="evidence" value="ECO:0007669"/>
    <property type="project" value="TreeGrafter"/>
</dbReference>
<dbReference type="Pfam" id="PF13715">
    <property type="entry name" value="CarbopepD_reg_2"/>
    <property type="match status" value="1"/>
</dbReference>
<accession>A0A4R2M1F7</accession>
<evidence type="ECO:0000313" key="11">
    <source>
        <dbReference type="Proteomes" id="UP000295600"/>
    </source>
</evidence>
<keyword evidence="2 7" id="KW-0813">Transport</keyword>
<dbReference type="PANTHER" id="PTHR30069:SF50">
    <property type="entry name" value="TONB-DEPENDENT RECEPTOR HI_1217-RELATED"/>
    <property type="match status" value="1"/>
</dbReference>
<dbReference type="InterPro" id="IPR008969">
    <property type="entry name" value="CarboxyPept-like_regulatory"/>
</dbReference>
<dbReference type="Gene3D" id="2.170.130.10">
    <property type="entry name" value="TonB-dependent receptor, plug domain"/>
    <property type="match status" value="1"/>
</dbReference>
<dbReference type="Gene3D" id="2.40.170.20">
    <property type="entry name" value="TonB-dependent receptor, beta-barrel domain"/>
    <property type="match status" value="1"/>
</dbReference>
<organism evidence="10 11">
    <name type="scientific">Prevotella heparinolytica</name>
    <dbReference type="NCBI Taxonomy" id="28113"/>
    <lineage>
        <taxon>Bacteria</taxon>
        <taxon>Pseudomonadati</taxon>
        <taxon>Bacteroidota</taxon>
        <taxon>Bacteroidia</taxon>
        <taxon>Bacteroidales</taxon>
        <taxon>Bacteroidaceae</taxon>
        <taxon>Bacteroides</taxon>
    </lineage>
</organism>
<feature type="chain" id="PRO_5020298413" evidence="8">
    <location>
        <begin position="24"/>
        <end position="901"/>
    </location>
</feature>
<evidence type="ECO:0000313" key="10">
    <source>
        <dbReference type="EMBL" id="TCO87157.1"/>
    </source>
</evidence>
<dbReference type="GO" id="GO:0009279">
    <property type="term" value="C:cell outer membrane"/>
    <property type="evidence" value="ECO:0007669"/>
    <property type="project" value="UniProtKB-SubCell"/>
</dbReference>
<dbReference type="SUPFAM" id="SSF56935">
    <property type="entry name" value="Porins"/>
    <property type="match status" value="1"/>
</dbReference>
<keyword evidence="4 7" id="KW-0812">Transmembrane</keyword>
<dbReference type="InterPro" id="IPR039426">
    <property type="entry name" value="TonB-dep_rcpt-like"/>
</dbReference>
<dbReference type="SUPFAM" id="SSF49464">
    <property type="entry name" value="Carboxypeptidase regulatory domain-like"/>
    <property type="match status" value="1"/>
</dbReference>
<evidence type="ECO:0000256" key="2">
    <source>
        <dbReference type="ARBA" id="ARBA00022448"/>
    </source>
</evidence>
<dbReference type="Gene3D" id="2.60.40.1120">
    <property type="entry name" value="Carboxypeptidase-like, regulatory domain"/>
    <property type="match status" value="1"/>
</dbReference>
<keyword evidence="10" id="KW-0675">Receptor</keyword>
<name>A0A4R2M1F7_9BACE</name>
<comment type="similarity">
    <text evidence="7">Belongs to the TonB-dependent receptor family.</text>
</comment>
<evidence type="ECO:0000256" key="4">
    <source>
        <dbReference type="ARBA" id="ARBA00022692"/>
    </source>
</evidence>
<evidence type="ECO:0000256" key="8">
    <source>
        <dbReference type="SAM" id="SignalP"/>
    </source>
</evidence>
<comment type="caution">
    <text evidence="10">The sequence shown here is derived from an EMBL/GenBank/DDBJ whole genome shotgun (WGS) entry which is preliminary data.</text>
</comment>
<feature type="signal peptide" evidence="8">
    <location>
        <begin position="1"/>
        <end position="23"/>
    </location>
</feature>
<dbReference type="PROSITE" id="PS52016">
    <property type="entry name" value="TONB_DEPENDENT_REC_3"/>
    <property type="match status" value="1"/>
</dbReference>
<proteinExistence type="inferred from homology"/>
<keyword evidence="8" id="KW-0732">Signal</keyword>
<dbReference type="InterPro" id="IPR037066">
    <property type="entry name" value="Plug_dom_sf"/>
</dbReference>
<gene>
    <name evidence="10" type="ORF">EV202_13418</name>
</gene>
<keyword evidence="5 7" id="KW-0472">Membrane</keyword>
<evidence type="ECO:0000259" key="9">
    <source>
        <dbReference type="Pfam" id="PF07715"/>
    </source>
</evidence>
<dbReference type="Pfam" id="PF07715">
    <property type="entry name" value="Plug"/>
    <property type="match status" value="1"/>
</dbReference>
<sequence>MRRHLIHFLLVAVLSAFSAVASAQTTVKGQLVDAETGEPLVGAAVMVVGTAQGTVTDIDGYFKQDVAPNGTLLFKYVGYKDLQKKIAQKGGTVDLGAVQMYADAVALNDVIITSQAIARKTPVAMSTIAPSYIEERIGTADFPQILKSSPGVYVSRGGGGFGDSKVNIRGFKSENVAVLVNGAPMNDMEWGGVYWSNWAGLTDVSSNVQYQRGLGASKVSAPSVGGSINIVTKATDAKKGGFASYAVGNDGYNKVLFSVSSGLTKDGWAFTLLGGKSWGDGYVQGTEFEGYTYFASLAKRLGDNHQVSLTAFGAPQWHNQRSNYDGLTIEGWQQVQKYMQPGEQYRYNPTYGFGKNGERKTSARNKYHKPQIQFNHSWQIDSKSSLNSMLYMSIGDGYGYSGQGTSAYSSAWYGSSDGVLSTTFRNADGTFAYDKIQEMNEQSTSGSQMVMSTSKNLHKWYGLLSTYTKELNDQINFYIGIDARYYIGTHTNEIIDLYNGSYYIDRYRKNVKAANFAGAGTDAFNYKKLTVGDVVYRDYDGHVLQGGVFGQAEYDNDKLTAFVSGSISEVSQWRYDRFYYDEAHAKSDKVNKLGFTIKGGANYNLDEHNNVFANVGYISRAPYFSGGAFLSSTVSNAVNKDAVNEKVLSFEVGYGYRSRIFTANLNAYHTIWKDKTMARSFDYTDADGNLDRAMVNMQGVNSTHQGVELEMNYKPATWVNFTGMLSVGDWRWTNNPVGYFYNSGGQPMTKDYKVASGIGADDHATMLIGQKDVMEGGSAQTTAAIGVNLFPMKGLRLSLDWNFYGRNYADYAVQSNDISLGGEKIYETPWRIPSYSTVDFSGSYAFEIAGLKTTLSGNIENLFNQEYINSAFDGGDHTWKTAYRVFYGFGRNMSLKLKVNF</sequence>
<evidence type="ECO:0000256" key="5">
    <source>
        <dbReference type="ARBA" id="ARBA00023136"/>
    </source>
</evidence>
<keyword evidence="3 7" id="KW-1134">Transmembrane beta strand</keyword>
<dbReference type="InterPro" id="IPR036942">
    <property type="entry name" value="Beta-barrel_TonB_sf"/>
</dbReference>
<comment type="subcellular location">
    <subcellularLocation>
        <location evidence="1 7">Cell outer membrane</location>
        <topology evidence="1 7">Multi-pass membrane protein</topology>
    </subcellularLocation>
</comment>
<evidence type="ECO:0000256" key="7">
    <source>
        <dbReference type="PROSITE-ProRule" id="PRU01360"/>
    </source>
</evidence>
<dbReference type="RefSeq" id="WP_131927473.1">
    <property type="nucleotide sequence ID" value="NZ_SLXB01000034.1"/>
</dbReference>
<evidence type="ECO:0000256" key="6">
    <source>
        <dbReference type="ARBA" id="ARBA00023237"/>
    </source>
</evidence>
<dbReference type="PANTHER" id="PTHR30069">
    <property type="entry name" value="TONB-DEPENDENT OUTER MEMBRANE RECEPTOR"/>
    <property type="match status" value="1"/>
</dbReference>
<dbReference type="EMBL" id="SLXB01000034">
    <property type="protein sequence ID" value="TCO87157.1"/>
    <property type="molecule type" value="Genomic_DNA"/>
</dbReference>
<evidence type="ECO:0000256" key="3">
    <source>
        <dbReference type="ARBA" id="ARBA00022452"/>
    </source>
</evidence>
<protein>
    <submittedName>
        <fullName evidence="10">Outer membrane receptor protein involved in Fe transport</fullName>
    </submittedName>
</protein>
<dbReference type="Proteomes" id="UP000295600">
    <property type="component" value="Unassembled WGS sequence"/>
</dbReference>
<keyword evidence="6 7" id="KW-0998">Cell outer membrane</keyword>